<keyword evidence="3" id="KW-1185">Reference proteome</keyword>
<evidence type="ECO:0000256" key="1">
    <source>
        <dbReference type="SAM" id="Phobius"/>
    </source>
</evidence>
<keyword evidence="1" id="KW-0812">Transmembrane</keyword>
<protein>
    <submittedName>
        <fullName evidence="2">Uncharacterized protein</fullName>
    </submittedName>
</protein>
<dbReference type="AlphaFoldDB" id="A0A968GEW4"/>
<evidence type="ECO:0000313" key="3">
    <source>
        <dbReference type="Proteomes" id="UP000711995"/>
    </source>
</evidence>
<name>A0A968GEW4_9SPIO</name>
<gene>
    <name evidence="2" type="ORF">HCT14_06645</name>
</gene>
<dbReference type="RefSeq" id="WP_167700748.1">
    <property type="nucleotide sequence ID" value="NZ_CP118174.1"/>
</dbReference>
<evidence type="ECO:0000313" key="2">
    <source>
        <dbReference type="EMBL" id="NIZ41179.1"/>
    </source>
</evidence>
<dbReference type="EMBL" id="JAATLJ010000001">
    <property type="protein sequence ID" value="NIZ41179.1"/>
    <property type="molecule type" value="Genomic_DNA"/>
</dbReference>
<comment type="caution">
    <text evidence="2">The sequence shown here is derived from an EMBL/GenBank/DDBJ whole genome shotgun (WGS) entry which is preliminary data.</text>
</comment>
<proteinExistence type="predicted"/>
<dbReference type="Proteomes" id="UP000711995">
    <property type="component" value="Unassembled WGS sequence"/>
</dbReference>
<feature type="transmembrane region" description="Helical" evidence="1">
    <location>
        <begin position="9"/>
        <end position="32"/>
    </location>
</feature>
<keyword evidence="1" id="KW-1133">Transmembrane helix</keyword>
<accession>A0A968GEW4</accession>
<sequence>MEIDRSTRIYATTLISLAFFVLILTIITHFPYDKRQERYNTELMQYLIPDGIYMEHQLGVDSIIRRVILVKREVLASQYGAVSSEQEMLMDEYALILVLHVNQYGVPIKIAAKYTFTGELESFILMDDGAIRQSPLLQKIIELKVMNSVHVSSEEFFHGDQYLPIRMALQHGEDFIMKEVKEGFNVDAS</sequence>
<keyword evidence="1" id="KW-0472">Membrane</keyword>
<reference evidence="2 3" key="1">
    <citation type="submission" date="2020-03" db="EMBL/GenBank/DDBJ databases">
        <title>Spirochaetal bacteria isolated from arthropods constitute a novel genus Entomospira genus novum within the order Spirochaetales.</title>
        <authorList>
            <person name="Grana-Miraglia L."/>
            <person name="Sikutova S."/>
            <person name="Fingerle V."/>
            <person name="Sing A."/>
            <person name="Castillo-Ramirez S."/>
            <person name="Margos G."/>
            <person name="Rudolf I."/>
        </authorList>
    </citation>
    <scope>NUCLEOTIDE SEQUENCE [LARGE SCALE GENOMIC DNA]</scope>
    <source>
        <strain evidence="2 3">BR193</strain>
    </source>
</reference>
<organism evidence="2 3">
    <name type="scientific">Entomospira entomophila</name>
    <dbReference type="NCBI Taxonomy" id="2719988"/>
    <lineage>
        <taxon>Bacteria</taxon>
        <taxon>Pseudomonadati</taxon>
        <taxon>Spirochaetota</taxon>
        <taxon>Spirochaetia</taxon>
        <taxon>Spirochaetales</taxon>
        <taxon>Spirochaetaceae</taxon>
        <taxon>Entomospira</taxon>
    </lineage>
</organism>